<feature type="non-terminal residue" evidence="1">
    <location>
        <position position="80"/>
    </location>
</feature>
<keyword evidence="2" id="KW-1185">Reference proteome</keyword>
<dbReference type="STRING" id="27349.A0A0L6VVG8"/>
<accession>A0A0L6VVG8</accession>
<dbReference type="Proteomes" id="UP000037035">
    <property type="component" value="Unassembled WGS sequence"/>
</dbReference>
<organism evidence="1 2">
    <name type="scientific">Puccinia sorghi</name>
    <dbReference type="NCBI Taxonomy" id="27349"/>
    <lineage>
        <taxon>Eukaryota</taxon>
        <taxon>Fungi</taxon>
        <taxon>Dikarya</taxon>
        <taxon>Basidiomycota</taxon>
        <taxon>Pucciniomycotina</taxon>
        <taxon>Pucciniomycetes</taxon>
        <taxon>Pucciniales</taxon>
        <taxon>Pucciniaceae</taxon>
        <taxon>Puccinia</taxon>
    </lineage>
</organism>
<feature type="non-terminal residue" evidence="1">
    <location>
        <position position="1"/>
    </location>
</feature>
<name>A0A0L6VVG8_9BASI</name>
<dbReference type="AlphaFoldDB" id="A0A0L6VVG8"/>
<dbReference type="VEuPathDB" id="FungiDB:VP01_10536g1"/>
<dbReference type="OrthoDB" id="2414509at2759"/>
<gene>
    <name evidence="1" type="ORF">VP01_10536g1</name>
</gene>
<reference evidence="1 2" key="1">
    <citation type="submission" date="2015-08" db="EMBL/GenBank/DDBJ databases">
        <title>Next Generation Sequencing and Analysis of the Genome of Puccinia sorghi L Schw, the Causal Agent of Maize Common Rust.</title>
        <authorList>
            <person name="Rochi L."/>
            <person name="Burguener G."/>
            <person name="Darino M."/>
            <person name="Turjanski A."/>
            <person name="Kreff E."/>
            <person name="Dieguez M.J."/>
            <person name="Sacco F."/>
        </authorList>
    </citation>
    <scope>NUCLEOTIDE SEQUENCE [LARGE SCALE GENOMIC DNA]</scope>
    <source>
        <strain evidence="1 2">RO10H11247</strain>
    </source>
</reference>
<protein>
    <submittedName>
        <fullName evidence="1">Uncharacterized protein</fullName>
    </submittedName>
</protein>
<proteinExistence type="predicted"/>
<evidence type="ECO:0000313" key="1">
    <source>
        <dbReference type="EMBL" id="KNZ64220.1"/>
    </source>
</evidence>
<sequence>AIEVEERINQEKRRQITEQITRRRSREFNKTDDKYKKVHTKSISTGFVLTNDDQKARISTIHDKLESMCPHYHEMNELMG</sequence>
<evidence type="ECO:0000313" key="2">
    <source>
        <dbReference type="Proteomes" id="UP000037035"/>
    </source>
</evidence>
<comment type="caution">
    <text evidence="1">The sequence shown here is derived from an EMBL/GenBank/DDBJ whole genome shotgun (WGS) entry which is preliminary data.</text>
</comment>
<dbReference type="EMBL" id="LAVV01000595">
    <property type="protein sequence ID" value="KNZ64220.1"/>
    <property type="molecule type" value="Genomic_DNA"/>
</dbReference>